<feature type="non-terminal residue" evidence="1">
    <location>
        <position position="50"/>
    </location>
</feature>
<name>A0ABN7XH39_GIGMA</name>
<evidence type="ECO:0000313" key="2">
    <source>
        <dbReference type="Proteomes" id="UP000789901"/>
    </source>
</evidence>
<gene>
    <name evidence="1" type="ORF">GMARGA_LOCUS43151</name>
</gene>
<dbReference type="EMBL" id="CAJVQB010136297">
    <property type="protein sequence ID" value="CAG8854330.1"/>
    <property type="molecule type" value="Genomic_DNA"/>
</dbReference>
<comment type="caution">
    <text evidence="1">The sequence shown here is derived from an EMBL/GenBank/DDBJ whole genome shotgun (WGS) entry which is preliminary data.</text>
</comment>
<protein>
    <submittedName>
        <fullName evidence="1">37168_t:CDS:1</fullName>
    </submittedName>
</protein>
<feature type="non-terminal residue" evidence="1">
    <location>
        <position position="1"/>
    </location>
</feature>
<reference evidence="1 2" key="1">
    <citation type="submission" date="2021-06" db="EMBL/GenBank/DDBJ databases">
        <authorList>
            <person name="Kallberg Y."/>
            <person name="Tangrot J."/>
            <person name="Rosling A."/>
        </authorList>
    </citation>
    <scope>NUCLEOTIDE SEQUENCE [LARGE SCALE GENOMIC DNA]</scope>
    <source>
        <strain evidence="1 2">120-4 pot B 10/14</strain>
    </source>
</reference>
<accession>A0ABN7XH39</accession>
<proteinExistence type="predicted"/>
<keyword evidence="2" id="KW-1185">Reference proteome</keyword>
<evidence type="ECO:0000313" key="1">
    <source>
        <dbReference type="EMBL" id="CAG8854330.1"/>
    </source>
</evidence>
<dbReference type="Proteomes" id="UP000789901">
    <property type="component" value="Unassembled WGS sequence"/>
</dbReference>
<sequence>QMEYNDYHQYDDVVEVGEDFLDGVEDPPIELDIGILEDDDCDRIEEVLMG</sequence>
<organism evidence="1 2">
    <name type="scientific">Gigaspora margarita</name>
    <dbReference type="NCBI Taxonomy" id="4874"/>
    <lineage>
        <taxon>Eukaryota</taxon>
        <taxon>Fungi</taxon>
        <taxon>Fungi incertae sedis</taxon>
        <taxon>Mucoromycota</taxon>
        <taxon>Glomeromycotina</taxon>
        <taxon>Glomeromycetes</taxon>
        <taxon>Diversisporales</taxon>
        <taxon>Gigasporaceae</taxon>
        <taxon>Gigaspora</taxon>
    </lineage>
</organism>